<evidence type="ECO:0000256" key="3">
    <source>
        <dbReference type="ARBA" id="ARBA00004174"/>
    </source>
</evidence>
<evidence type="ECO:0000256" key="1">
    <source>
        <dbReference type="ARBA" id="ARBA00001971"/>
    </source>
</evidence>
<evidence type="ECO:0000256" key="10">
    <source>
        <dbReference type="ARBA" id="ARBA00023002"/>
    </source>
</evidence>
<keyword evidence="9" id="KW-0492">Microsome</keyword>
<dbReference type="InterPro" id="IPR050196">
    <property type="entry name" value="Cytochrome_P450_Monoox"/>
</dbReference>
<evidence type="ECO:0000256" key="4">
    <source>
        <dbReference type="ARBA" id="ARBA00004406"/>
    </source>
</evidence>
<evidence type="ECO:0000256" key="11">
    <source>
        <dbReference type="ARBA" id="ARBA00023004"/>
    </source>
</evidence>
<dbReference type="KEGG" id="tnl:113498554"/>
<sequence>MIVGGHDTSANVFLFAMILLGSHPEAQEKAFNEIKEVLGDGDRDVEKTDLSKLVYVEAVLKETMRMFTIGPILARKVDKDVKLKNCTLSAGSSCYLFVFNVHKHPMWGPDVHEFKPERWLEPGRLPDNPNAFVAFSAGRRSCIGKTYSYMSMKTTLAHVIRSYRITGDHTKLKLKMDPMLKPESGYYISIEKRT</sequence>
<dbReference type="GO" id="GO:0020037">
    <property type="term" value="F:heme binding"/>
    <property type="evidence" value="ECO:0007669"/>
    <property type="project" value="InterPro"/>
</dbReference>
<keyword evidence="12 15" id="KW-0503">Monooxygenase</keyword>
<name>A0A7E5W1B7_TRINI</name>
<comment type="similarity">
    <text evidence="5 15">Belongs to the cytochrome P450 family.</text>
</comment>
<keyword evidence="10 15" id="KW-0560">Oxidoreductase</keyword>
<dbReference type="PRINTS" id="PR00463">
    <property type="entry name" value="EP450I"/>
</dbReference>
<evidence type="ECO:0000256" key="2">
    <source>
        <dbReference type="ARBA" id="ARBA00003690"/>
    </source>
</evidence>
<dbReference type="GO" id="GO:0005789">
    <property type="term" value="C:endoplasmic reticulum membrane"/>
    <property type="evidence" value="ECO:0007669"/>
    <property type="project" value="UniProtKB-SubCell"/>
</dbReference>
<dbReference type="RefSeq" id="XP_026734400.1">
    <property type="nucleotide sequence ID" value="XM_026878599.1"/>
</dbReference>
<protein>
    <submittedName>
        <fullName evidence="17">Cytochrome P450 4V2-like</fullName>
    </submittedName>
</protein>
<dbReference type="Pfam" id="PF00067">
    <property type="entry name" value="p450"/>
    <property type="match status" value="1"/>
</dbReference>
<dbReference type="Proteomes" id="UP000322000">
    <property type="component" value="Chromosome 1"/>
</dbReference>
<dbReference type="AlphaFoldDB" id="A0A7E5W1B7"/>
<evidence type="ECO:0000256" key="8">
    <source>
        <dbReference type="ARBA" id="ARBA00022824"/>
    </source>
</evidence>
<organism evidence="16 17">
    <name type="scientific">Trichoplusia ni</name>
    <name type="common">Cabbage looper</name>
    <dbReference type="NCBI Taxonomy" id="7111"/>
    <lineage>
        <taxon>Eukaryota</taxon>
        <taxon>Metazoa</taxon>
        <taxon>Ecdysozoa</taxon>
        <taxon>Arthropoda</taxon>
        <taxon>Hexapoda</taxon>
        <taxon>Insecta</taxon>
        <taxon>Pterygota</taxon>
        <taxon>Neoptera</taxon>
        <taxon>Endopterygota</taxon>
        <taxon>Lepidoptera</taxon>
        <taxon>Glossata</taxon>
        <taxon>Ditrysia</taxon>
        <taxon>Noctuoidea</taxon>
        <taxon>Noctuidae</taxon>
        <taxon>Plusiinae</taxon>
        <taxon>Trichoplusia</taxon>
    </lineage>
</organism>
<comment type="cofactor">
    <cofactor evidence="1 14">
        <name>heme</name>
        <dbReference type="ChEBI" id="CHEBI:30413"/>
    </cofactor>
</comment>
<dbReference type="InterPro" id="IPR002401">
    <property type="entry name" value="Cyt_P450_E_grp-I"/>
</dbReference>
<dbReference type="PRINTS" id="PR00385">
    <property type="entry name" value="P450"/>
</dbReference>
<dbReference type="GO" id="GO:0004497">
    <property type="term" value="F:monooxygenase activity"/>
    <property type="evidence" value="ECO:0007669"/>
    <property type="project" value="UniProtKB-KW"/>
</dbReference>
<keyword evidence="6 14" id="KW-0349">Heme</keyword>
<evidence type="ECO:0000256" key="13">
    <source>
        <dbReference type="ARBA" id="ARBA00023136"/>
    </source>
</evidence>
<dbReference type="PANTHER" id="PTHR24291">
    <property type="entry name" value="CYTOCHROME P450 FAMILY 4"/>
    <property type="match status" value="1"/>
</dbReference>
<evidence type="ECO:0000256" key="12">
    <source>
        <dbReference type="ARBA" id="ARBA00023033"/>
    </source>
</evidence>
<gene>
    <name evidence="17" type="primary">LOC113498554</name>
</gene>
<dbReference type="PROSITE" id="PS00086">
    <property type="entry name" value="CYTOCHROME_P450"/>
    <property type="match status" value="1"/>
</dbReference>
<comment type="function">
    <text evidence="2">May be involved in the metabolism of insect hormones and in the breakdown of synthetic insecticides.</text>
</comment>
<dbReference type="OrthoDB" id="1372046at2759"/>
<dbReference type="Gene3D" id="1.10.630.10">
    <property type="entry name" value="Cytochrome P450"/>
    <property type="match status" value="1"/>
</dbReference>
<dbReference type="PANTHER" id="PTHR24291:SF189">
    <property type="entry name" value="CYTOCHROME P450 4C3-RELATED"/>
    <property type="match status" value="1"/>
</dbReference>
<reference evidence="17" key="1">
    <citation type="submission" date="2025-08" db="UniProtKB">
        <authorList>
            <consortium name="RefSeq"/>
        </authorList>
    </citation>
    <scope>IDENTIFICATION</scope>
</reference>
<evidence type="ECO:0000256" key="15">
    <source>
        <dbReference type="RuleBase" id="RU000461"/>
    </source>
</evidence>
<dbReference type="GO" id="GO:0005506">
    <property type="term" value="F:iron ion binding"/>
    <property type="evidence" value="ECO:0007669"/>
    <property type="project" value="InterPro"/>
</dbReference>
<dbReference type="InParanoid" id="A0A7E5W1B7"/>
<dbReference type="InterPro" id="IPR036396">
    <property type="entry name" value="Cyt_P450_sf"/>
</dbReference>
<evidence type="ECO:0000313" key="17">
    <source>
        <dbReference type="RefSeq" id="XP_026734400.1"/>
    </source>
</evidence>
<keyword evidence="7 14" id="KW-0479">Metal-binding</keyword>
<feature type="binding site" description="axial binding residue" evidence="14">
    <location>
        <position position="142"/>
    </location>
    <ligand>
        <name>heme</name>
        <dbReference type="ChEBI" id="CHEBI:30413"/>
    </ligand>
    <ligandPart>
        <name>Fe</name>
        <dbReference type="ChEBI" id="CHEBI:18248"/>
    </ligandPart>
</feature>
<dbReference type="InterPro" id="IPR001128">
    <property type="entry name" value="Cyt_P450"/>
</dbReference>
<dbReference type="SUPFAM" id="SSF48264">
    <property type="entry name" value="Cytochrome P450"/>
    <property type="match status" value="1"/>
</dbReference>
<evidence type="ECO:0000256" key="5">
    <source>
        <dbReference type="ARBA" id="ARBA00010617"/>
    </source>
</evidence>
<proteinExistence type="inferred from homology"/>
<keyword evidence="13" id="KW-0472">Membrane</keyword>
<keyword evidence="8" id="KW-0256">Endoplasmic reticulum</keyword>
<comment type="subcellular location">
    <subcellularLocation>
        <location evidence="4">Endoplasmic reticulum membrane</location>
        <topology evidence="4">Peripheral membrane protein</topology>
    </subcellularLocation>
    <subcellularLocation>
        <location evidence="3">Microsome membrane</location>
        <topology evidence="3">Peripheral membrane protein</topology>
    </subcellularLocation>
</comment>
<evidence type="ECO:0000256" key="14">
    <source>
        <dbReference type="PIRSR" id="PIRSR602401-1"/>
    </source>
</evidence>
<evidence type="ECO:0000256" key="7">
    <source>
        <dbReference type="ARBA" id="ARBA00022723"/>
    </source>
</evidence>
<evidence type="ECO:0000256" key="6">
    <source>
        <dbReference type="ARBA" id="ARBA00022617"/>
    </source>
</evidence>
<accession>A0A7E5W1B7</accession>
<evidence type="ECO:0000256" key="9">
    <source>
        <dbReference type="ARBA" id="ARBA00022848"/>
    </source>
</evidence>
<evidence type="ECO:0000313" key="16">
    <source>
        <dbReference type="Proteomes" id="UP000322000"/>
    </source>
</evidence>
<dbReference type="GeneID" id="113498554"/>
<keyword evidence="11 14" id="KW-0408">Iron</keyword>
<dbReference type="GO" id="GO:0016705">
    <property type="term" value="F:oxidoreductase activity, acting on paired donors, with incorporation or reduction of molecular oxygen"/>
    <property type="evidence" value="ECO:0007669"/>
    <property type="project" value="InterPro"/>
</dbReference>
<keyword evidence="16" id="KW-1185">Reference proteome</keyword>
<dbReference type="InterPro" id="IPR017972">
    <property type="entry name" value="Cyt_P450_CS"/>
</dbReference>